<dbReference type="AlphaFoldDB" id="A0A1J1I5V5"/>
<gene>
    <name evidence="1" type="ORF">CLUMA_CG009168</name>
</gene>
<name>A0A1J1I5V5_9DIPT</name>
<keyword evidence="2" id="KW-1185">Reference proteome</keyword>
<accession>A0A1J1I5V5</accession>
<reference evidence="1 2" key="1">
    <citation type="submission" date="2015-04" db="EMBL/GenBank/DDBJ databases">
        <authorList>
            <person name="Syromyatnikov M.Y."/>
            <person name="Popov V.N."/>
        </authorList>
    </citation>
    <scope>NUCLEOTIDE SEQUENCE [LARGE SCALE GENOMIC DNA]</scope>
</reference>
<protein>
    <submittedName>
        <fullName evidence="1">CLUMA_CG009168, isoform A</fullName>
    </submittedName>
</protein>
<organism evidence="1 2">
    <name type="scientific">Clunio marinus</name>
    <dbReference type="NCBI Taxonomy" id="568069"/>
    <lineage>
        <taxon>Eukaryota</taxon>
        <taxon>Metazoa</taxon>
        <taxon>Ecdysozoa</taxon>
        <taxon>Arthropoda</taxon>
        <taxon>Hexapoda</taxon>
        <taxon>Insecta</taxon>
        <taxon>Pterygota</taxon>
        <taxon>Neoptera</taxon>
        <taxon>Endopterygota</taxon>
        <taxon>Diptera</taxon>
        <taxon>Nematocera</taxon>
        <taxon>Chironomoidea</taxon>
        <taxon>Chironomidae</taxon>
        <taxon>Clunio</taxon>
    </lineage>
</organism>
<sequence>MRRVHIQRRKEEVEGKICNLLAFRSIKERCFGSKNVLKILKTEKEAFPSFLALKLFGCWKPKSHNLTPELNFFTTLRTLSFCWLSPENGNRISLRNMP</sequence>
<dbReference type="EMBL" id="CVRI01000042">
    <property type="protein sequence ID" value="CRK95711.1"/>
    <property type="molecule type" value="Genomic_DNA"/>
</dbReference>
<dbReference type="Proteomes" id="UP000183832">
    <property type="component" value="Unassembled WGS sequence"/>
</dbReference>
<evidence type="ECO:0000313" key="1">
    <source>
        <dbReference type="EMBL" id="CRK95711.1"/>
    </source>
</evidence>
<proteinExistence type="predicted"/>
<evidence type="ECO:0000313" key="2">
    <source>
        <dbReference type="Proteomes" id="UP000183832"/>
    </source>
</evidence>